<comment type="caution">
    <text evidence="2">The sequence shown here is derived from an EMBL/GenBank/DDBJ whole genome shotgun (WGS) entry which is preliminary data.</text>
</comment>
<protein>
    <submittedName>
        <fullName evidence="2">Uncharacterized protein</fullName>
    </submittedName>
</protein>
<reference evidence="2" key="1">
    <citation type="journal article" date="2014" name="Int. J. Syst. Evol. Microbiol.">
        <title>Complete genome sequence of Corynebacterium casei LMG S-19264T (=DSM 44701T), isolated from a smear-ripened cheese.</title>
        <authorList>
            <consortium name="US DOE Joint Genome Institute (JGI-PGF)"/>
            <person name="Walter F."/>
            <person name="Albersmeier A."/>
            <person name="Kalinowski J."/>
            <person name="Ruckert C."/>
        </authorList>
    </citation>
    <scope>NUCLEOTIDE SEQUENCE</scope>
    <source>
        <strain evidence="2">JCM 4434</strain>
    </source>
</reference>
<organism evidence="2 3">
    <name type="scientific">Kitasatospora aureofaciens</name>
    <name type="common">Streptomyces aureofaciens</name>
    <dbReference type="NCBI Taxonomy" id="1894"/>
    <lineage>
        <taxon>Bacteria</taxon>
        <taxon>Bacillati</taxon>
        <taxon>Actinomycetota</taxon>
        <taxon>Actinomycetes</taxon>
        <taxon>Kitasatosporales</taxon>
        <taxon>Streptomycetaceae</taxon>
        <taxon>Kitasatospora</taxon>
    </lineage>
</organism>
<dbReference type="AlphaFoldDB" id="A0A8H9LV82"/>
<accession>A0A8H9LV82</accession>
<keyword evidence="1" id="KW-0812">Transmembrane</keyword>
<gene>
    <name evidence="2" type="ORF">GCM10010502_41230</name>
</gene>
<feature type="transmembrane region" description="Helical" evidence="1">
    <location>
        <begin position="154"/>
        <end position="175"/>
    </location>
</feature>
<dbReference type="EMBL" id="BMUB01000009">
    <property type="protein sequence ID" value="GGU84917.1"/>
    <property type="molecule type" value="Genomic_DNA"/>
</dbReference>
<evidence type="ECO:0000313" key="2">
    <source>
        <dbReference type="EMBL" id="GGU84917.1"/>
    </source>
</evidence>
<proteinExistence type="predicted"/>
<dbReference type="Proteomes" id="UP000610124">
    <property type="component" value="Unassembled WGS sequence"/>
</dbReference>
<name>A0A8H9LV82_KITAU</name>
<keyword evidence="1" id="KW-0472">Membrane</keyword>
<dbReference type="GeneID" id="97487161"/>
<sequence>MGDGRERAPRVVGALVRLTRGTAGPDRAVAEVVRARLQLMPEGARALAAIEAGPADPRARGELTAAVAQLLATDPGFAQYLTTTELGGPADPTTVQLRTDPEPDPTTVHLRVGPEDRSTVQLRVEPRNPSTVQLRVDPAAAGARALAARRSNTALVVALALVLIAALVALGIHLGSRPLLQPTGPDFAHAARTVRDPAQAQGVLPDLTAMPSGWQVASGPRSGASSGPDVPCLLPGACDQQLAYATVTFSTTPLPSVQFTVVTFTSAEAAGRAFDTRLDLLDARGDATVATVPSIGDRSAARTRGGSTAETLVRVDSVLLYVHYSGPGATVALPGLTPFARLLAERAQQAEQGRTPDAVFHATAP</sequence>
<reference evidence="2" key="2">
    <citation type="submission" date="2020-09" db="EMBL/GenBank/DDBJ databases">
        <authorList>
            <person name="Sun Q."/>
            <person name="Ohkuma M."/>
        </authorList>
    </citation>
    <scope>NUCLEOTIDE SEQUENCE</scope>
    <source>
        <strain evidence="2">JCM 4434</strain>
    </source>
</reference>
<keyword evidence="1" id="KW-1133">Transmembrane helix</keyword>
<evidence type="ECO:0000313" key="3">
    <source>
        <dbReference type="Proteomes" id="UP000610124"/>
    </source>
</evidence>
<evidence type="ECO:0000256" key="1">
    <source>
        <dbReference type="SAM" id="Phobius"/>
    </source>
</evidence>
<dbReference type="OrthoDB" id="4194874at2"/>
<dbReference type="RefSeq" id="WP_030554536.1">
    <property type="nucleotide sequence ID" value="NZ_BMUB01000009.1"/>
</dbReference>